<evidence type="ECO:0000313" key="8">
    <source>
        <dbReference type="Proteomes" id="UP000294887"/>
    </source>
</evidence>
<evidence type="ECO:0000313" key="7">
    <source>
        <dbReference type="EMBL" id="TCJ88996.1"/>
    </source>
</evidence>
<dbReference type="Proteomes" id="UP000294887">
    <property type="component" value="Unassembled WGS sequence"/>
</dbReference>
<dbReference type="GO" id="GO:0008610">
    <property type="term" value="P:lipid biosynthetic process"/>
    <property type="evidence" value="ECO:0007669"/>
    <property type="project" value="InterPro"/>
</dbReference>
<dbReference type="AlphaFoldDB" id="A0A4R1F3Z3"/>
<evidence type="ECO:0000256" key="5">
    <source>
        <dbReference type="SAM" id="Phobius"/>
    </source>
</evidence>
<keyword evidence="2 5" id="KW-0812">Transmembrane</keyword>
<dbReference type="GO" id="GO:0016020">
    <property type="term" value="C:membrane"/>
    <property type="evidence" value="ECO:0007669"/>
    <property type="project" value="UniProtKB-SubCell"/>
</dbReference>
<feature type="transmembrane region" description="Helical" evidence="5">
    <location>
        <begin position="52"/>
        <end position="77"/>
    </location>
</feature>
<gene>
    <name evidence="7" type="ORF">EV695_0857</name>
</gene>
<dbReference type="GO" id="GO:0016491">
    <property type="term" value="F:oxidoreductase activity"/>
    <property type="evidence" value="ECO:0007669"/>
    <property type="project" value="InterPro"/>
</dbReference>
<evidence type="ECO:0000256" key="4">
    <source>
        <dbReference type="ARBA" id="ARBA00023136"/>
    </source>
</evidence>
<dbReference type="OrthoDB" id="9770329at2"/>
<comment type="caution">
    <text evidence="7">The sequence shown here is derived from an EMBL/GenBank/DDBJ whole genome shotgun (WGS) entry which is preliminary data.</text>
</comment>
<organism evidence="7 8">
    <name type="scientific">Cocleimonas flava</name>
    <dbReference type="NCBI Taxonomy" id="634765"/>
    <lineage>
        <taxon>Bacteria</taxon>
        <taxon>Pseudomonadati</taxon>
        <taxon>Pseudomonadota</taxon>
        <taxon>Gammaproteobacteria</taxon>
        <taxon>Thiotrichales</taxon>
        <taxon>Thiotrichaceae</taxon>
        <taxon>Cocleimonas</taxon>
    </lineage>
</organism>
<comment type="subcellular location">
    <subcellularLocation>
        <location evidence="1">Membrane</location>
    </subcellularLocation>
</comment>
<feature type="transmembrane region" description="Helical" evidence="5">
    <location>
        <begin position="97"/>
        <end position="116"/>
    </location>
</feature>
<dbReference type="RefSeq" id="WP_131904657.1">
    <property type="nucleotide sequence ID" value="NZ_BAAAFU010000008.1"/>
</dbReference>
<dbReference type="GO" id="GO:0005506">
    <property type="term" value="F:iron ion binding"/>
    <property type="evidence" value="ECO:0007669"/>
    <property type="project" value="InterPro"/>
</dbReference>
<reference evidence="7 8" key="1">
    <citation type="submission" date="2019-03" db="EMBL/GenBank/DDBJ databases">
        <title>Genomic Encyclopedia of Type Strains, Phase IV (KMG-IV): sequencing the most valuable type-strain genomes for metagenomic binning, comparative biology and taxonomic classification.</title>
        <authorList>
            <person name="Goeker M."/>
        </authorList>
    </citation>
    <scope>NUCLEOTIDE SEQUENCE [LARGE SCALE GENOMIC DNA]</scope>
    <source>
        <strain evidence="7 8">DSM 24830</strain>
    </source>
</reference>
<evidence type="ECO:0000256" key="1">
    <source>
        <dbReference type="ARBA" id="ARBA00004370"/>
    </source>
</evidence>
<keyword evidence="4 5" id="KW-0472">Membrane</keyword>
<protein>
    <submittedName>
        <fullName evidence="7">Sterol desaturase/sphingolipid hydroxylase (Fatty acid hydroxylase superfamily)</fullName>
    </submittedName>
</protein>
<sequence length="276" mass="32503">METQVLDLSQSWFQTHFTEIQFAAIFGGMVLFFLIEGFIPRRKSNENETNRWLGNIGLALFNHFFVLFFSIVVYGLISGFVPESPLLSHFKISDLPVFILLLFVMEFLVYWIHRLFHKVPFLWQIHAVHHTDTEIDVTTSHRHHPFEPMINVIILTPVILSLGAPFIVIALYNLTHTAFSLFTHSNIVLPKKLDKVLRLFIVTPDFHRMHHSSDKKFTNSNYSDMIPWFDYFFRTYTQKPYEEIASMEVGLETLRDNQDSRLDRLFITPFIYKPKS</sequence>
<evidence type="ECO:0000256" key="3">
    <source>
        <dbReference type="ARBA" id="ARBA00022989"/>
    </source>
</evidence>
<keyword evidence="8" id="KW-1185">Reference proteome</keyword>
<keyword evidence="3 5" id="KW-1133">Transmembrane helix</keyword>
<evidence type="ECO:0000259" key="6">
    <source>
        <dbReference type="Pfam" id="PF04116"/>
    </source>
</evidence>
<dbReference type="PANTHER" id="PTHR11863">
    <property type="entry name" value="STEROL DESATURASE"/>
    <property type="match status" value="1"/>
</dbReference>
<dbReference type="Pfam" id="PF04116">
    <property type="entry name" value="FA_hydroxylase"/>
    <property type="match status" value="1"/>
</dbReference>
<dbReference type="InterPro" id="IPR006694">
    <property type="entry name" value="Fatty_acid_hydroxylase"/>
</dbReference>
<feature type="transmembrane region" description="Helical" evidence="5">
    <location>
        <begin position="150"/>
        <end position="172"/>
    </location>
</feature>
<accession>A0A4R1F3Z3</accession>
<dbReference type="InterPro" id="IPR050307">
    <property type="entry name" value="Sterol_Desaturase_Related"/>
</dbReference>
<proteinExistence type="predicted"/>
<evidence type="ECO:0000256" key="2">
    <source>
        <dbReference type="ARBA" id="ARBA00022692"/>
    </source>
</evidence>
<feature type="domain" description="Fatty acid hydroxylase" evidence="6">
    <location>
        <begin position="98"/>
        <end position="235"/>
    </location>
</feature>
<feature type="transmembrane region" description="Helical" evidence="5">
    <location>
        <begin position="20"/>
        <end position="40"/>
    </location>
</feature>
<dbReference type="EMBL" id="SMFQ01000002">
    <property type="protein sequence ID" value="TCJ88996.1"/>
    <property type="molecule type" value="Genomic_DNA"/>
</dbReference>
<name>A0A4R1F3Z3_9GAMM</name>